<dbReference type="PANTHER" id="PTHR21666">
    <property type="entry name" value="PEPTIDASE-RELATED"/>
    <property type="match status" value="1"/>
</dbReference>
<dbReference type="InterPro" id="IPR036779">
    <property type="entry name" value="LysM_dom_sf"/>
</dbReference>
<protein>
    <submittedName>
        <fullName evidence="4">LysM peptidoglycan-binding domain-containing protein</fullName>
    </submittedName>
</protein>
<accession>A0A421BK25</accession>
<feature type="signal peptide" evidence="2">
    <location>
        <begin position="1"/>
        <end position="36"/>
    </location>
</feature>
<feature type="region of interest" description="Disordered" evidence="1">
    <location>
        <begin position="171"/>
        <end position="214"/>
    </location>
</feature>
<keyword evidence="5" id="KW-1185">Reference proteome</keyword>
<evidence type="ECO:0000256" key="1">
    <source>
        <dbReference type="SAM" id="MobiDB-lite"/>
    </source>
</evidence>
<dbReference type="Gene3D" id="3.10.350.10">
    <property type="entry name" value="LysM domain"/>
    <property type="match status" value="2"/>
</dbReference>
<dbReference type="AlphaFoldDB" id="A0A421BK25"/>
<keyword evidence="2" id="KW-0732">Signal</keyword>
<dbReference type="Pfam" id="PF01476">
    <property type="entry name" value="LysM"/>
    <property type="match status" value="2"/>
</dbReference>
<dbReference type="SUPFAM" id="SSF51261">
    <property type="entry name" value="Duplicated hybrid motif"/>
    <property type="match status" value="1"/>
</dbReference>
<feature type="compositionally biased region" description="Low complexity" evidence="1">
    <location>
        <begin position="171"/>
        <end position="201"/>
    </location>
</feature>
<reference evidence="4 5" key="1">
    <citation type="submission" date="2018-10" db="EMBL/GenBank/DDBJ databases">
        <title>Rhodobacter sp . BO-81.</title>
        <authorList>
            <person name="Im W.T."/>
        </authorList>
    </citation>
    <scope>NUCLEOTIDE SEQUENCE [LARGE SCALE GENOMIC DNA]</scope>
    <source>
        <strain evidence="4 5">BO-81</strain>
    </source>
</reference>
<sequence>MTRTEPMTASLRQPLSLPRRAAPRLLLAGCALAALAACSNMDADLRGFGKLGFDTSSAARSATAARPEPDSRGVISYPNFQVAVARRGDTVATVATRAGVNAEELARYNAISSNTPLNKGEVLALPRRVAEPVATASALPAATAPTATGAGTERIDITSLASSAIDRAAASSPAPAAPSATTAAPAPTKTAAAPVAAKPATGMQPASAEPVRHKVARGETAYTIARYYNVSAKALAEWNGLPADLSVREGQYLLIPVATAGAAPASASTVTPPGAASPTPEPPSASKPLPAESPVKASTPVDTSGVPDLGATRTAASSGSQLVMPVGGSIIRPYVKGKNDGIDIAAAAGTAIKAADAGTVAAITKDTEQVPILVLRHANGLLTVYANIDGIAVKKGDTVKRGQAIAKIRAGEPAFVHFEVRKGYDSVDPVPYLQ</sequence>
<organism evidence="4 5">
    <name type="scientific">Paenirhodobacter hankyongi</name>
    <dbReference type="NCBI Taxonomy" id="2294033"/>
    <lineage>
        <taxon>Bacteria</taxon>
        <taxon>Pseudomonadati</taxon>
        <taxon>Pseudomonadota</taxon>
        <taxon>Alphaproteobacteria</taxon>
        <taxon>Rhodobacterales</taxon>
        <taxon>Rhodobacter group</taxon>
        <taxon>Paenirhodobacter</taxon>
    </lineage>
</organism>
<dbReference type="PROSITE" id="PS51782">
    <property type="entry name" value="LYSM"/>
    <property type="match status" value="1"/>
</dbReference>
<feature type="compositionally biased region" description="Low complexity" evidence="1">
    <location>
        <begin position="264"/>
        <end position="278"/>
    </location>
</feature>
<dbReference type="InterPro" id="IPR018392">
    <property type="entry name" value="LysM"/>
</dbReference>
<dbReference type="InterPro" id="IPR050570">
    <property type="entry name" value="Cell_wall_metabolism_enzyme"/>
</dbReference>
<evidence type="ECO:0000313" key="4">
    <source>
        <dbReference type="EMBL" id="RLL62683.1"/>
    </source>
</evidence>
<dbReference type="InterPro" id="IPR016047">
    <property type="entry name" value="M23ase_b-sheet_dom"/>
</dbReference>
<feature type="chain" id="PRO_5019240032" evidence="2">
    <location>
        <begin position="37"/>
        <end position="434"/>
    </location>
</feature>
<dbReference type="InterPro" id="IPR011055">
    <property type="entry name" value="Dup_hybrid_motif"/>
</dbReference>
<dbReference type="SMART" id="SM00257">
    <property type="entry name" value="LysM"/>
    <property type="match status" value="2"/>
</dbReference>
<dbReference type="CDD" id="cd12797">
    <property type="entry name" value="M23_peptidase"/>
    <property type="match status" value="1"/>
</dbReference>
<dbReference type="Pfam" id="PF01551">
    <property type="entry name" value="Peptidase_M23"/>
    <property type="match status" value="1"/>
</dbReference>
<evidence type="ECO:0000256" key="2">
    <source>
        <dbReference type="SAM" id="SignalP"/>
    </source>
</evidence>
<comment type="caution">
    <text evidence="4">The sequence shown here is derived from an EMBL/GenBank/DDBJ whole genome shotgun (WGS) entry which is preliminary data.</text>
</comment>
<gene>
    <name evidence="4" type="ORF">DYS74_16420</name>
</gene>
<dbReference type="Gene3D" id="2.70.70.10">
    <property type="entry name" value="Glucose Permease (Domain IIA)"/>
    <property type="match status" value="1"/>
</dbReference>
<dbReference type="GO" id="GO:0004222">
    <property type="term" value="F:metalloendopeptidase activity"/>
    <property type="evidence" value="ECO:0007669"/>
    <property type="project" value="TreeGrafter"/>
</dbReference>
<dbReference type="CDD" id="cd00118">
    <property type="entry name" value="LysM"/>
    <property type="match status" value="1"/>
</dbReference>
<evidence type="ECO:0000313" key="5">
    <source>
        <dbReference type="Proteomes" id="UP000279673"/>
    </source>
</evidence>
<dbReference type="SUPFAM" id="SSF54106">
    <property type="entry name" value="LysM domain"/>
    <property type="match status" value="2"/>
</dbReference>
<evidence type="ECO:0000259" key="3">
    <source>
        <dbReference type="PROSITE" id="PS51782"/>
    </source>
</evidence>
<name>A0A421BK25_9RHOB</name>
<dbReference type="Proteomes" id="UP000279673">
    <property type="component" value="Unassembled WGS sequence"/>
</dbReference>
<proteinExistence type="predicted"/>
<feature type="region of interest" description="Disordered" evidence="1">
    <location>
        <begin position="264"/>
        <end position="314"/>
    </location>
</feature>
<feature type="domain" description="LysM" evidence="3">
    <location>
        <begin position="211"/>
        <end position="255"/>
    </location>
</feature>
<dbReference type="PANTHER" id="PTHR21666:SF270">
    <property type="entry name" value="MUREIN HYDROLASE ACTIVATOR ENVC"/>
    <property type="match status" value="1"/>
</dbReference>
<dbReference type="EMBL" id="RCHI01000020">
    <property type="protein sequence ID" value="RLL62683.1"/>
    <property type="molecule type" value="Genomic_DNA"/>
</dbReference>